<comment type="caution">
    <text evidence="1">The sequence shown here is derived from an EMBL/GenBank/DDBJ whole genome shotgun (WGS) entry which is preliminary data.</text>
</comment>
<dbReference type="Proteomes" id="UP000482960">
    <property type="component" value="Unassembled WGS sequence"/>
</dbReference>
<keyword evidence="2" id="KW-1185">Reference proteome</keyword>
<organism evidence="1 2">
    <name type="scientific">Phytohabitans rumicis</name>
    <dbReference type="NCBI Taxonomy" id="1076125"/>
    <lineage>
        <taxon>Bacteria</taxon>
        <taxon>Bacillati</taxon>
        <taxon>Actinomycetota</taxon>
        <taxon>Actinomycetes</taxon>
        <taxon>Micromonosporales</taxon>
        <taxon>Micromonosporaceae</taxon>
    </lineage>
</organism>
<proteinExistence type="predicted"/>
<evidence type="ECO:0000313" key="2">
    <source>
        <dbReference type="Proteomes" id="UP000482960"/>
    </source>
</evidence>
<sequence length="74" mass="8826">MERLRWWIANLVNKLGGQCWADLVSWVLAERAERREWYRRERLPWRPISSVCREDLARTGCCYCGKLRDGDGGR</sequence>
<gene>
    <name evidence="1" type="ORF">Prum_052050</name>
</gene>
<accession>A0A6V8L2P8</accession>
<dbReference type="EMBL" id="BLPG01000001">
    <property type="protein sequence ID" value="GFJ91563.1"/>
    <property type="molecule type" value="Genomic_DNA"/>
</dbReference>
<evidence type="ECO:0000313" key="1">
    <source>
        <dbReference type="EMBL" id="GFJ91563.1"/>
    </source>
</evidence>
<dbReference type="AlphaFoldDB" id="A0A6V8L2P8"/>
<protein>
    <submittedName>
        <fullName evidence="1">Uncharacterized protein</fullName>
    </submittedName>
</protein>
<reference evidence="1 2" key="1">
    <citation type="submission" date="2020-03" db="EMBL/GenBank/DDBJ databases">
        <title>Whole genome shotgun sequence of Phytohabitans rumicis NBRC 108638.</title>
        <authorList>
            <person name="Komaki H."/>
            <person name="Tamura T."/>
        </authorList>
    </citation>
    <scope>NUCLEOTIDE SEQUENCE [LARGE SCALE GENOMIC DNA]</scope>
    <source>
        <strain evidence="1 2">NBRC 108638</strain>
    </source>
</reference>
<name>A0A6V8L2P8_9ACTN</name>
<reference evidence="1 2" key="2">
    <citation type="submission" date="2020-03" db="EMBL/GenBank/DDBJ databases">
        <authorList>
            <person name="Ichikawa N."/>
            <person name="Kimura A."/>
            <person name="Kitahashi Y."/>
            <person name="Uohara A."/>
        </authorList>
    </citation>
    <scope>NUCLEOTIDE SEQUENCE [LARGE SCALE GENOMIC DNA]</scope>
    <source>
        <strain evidence="1 2">NBRC 108638</strain>
    </source>
</reference>